<evidence type="ECO:0000313" key="2">
    <source>
        <dbReference type="EMBL" id="HEM66867.1"/>
    </source>
</evidence>
<feature type="domain" description="Radical SAM core" evidence="1">
    <location>
        <begin position="207"/>
        <end position="434"/>
    </location>
</feature>
<sequence>MIEEFVVYKRRRENFVFEKRGRPSDIKVGILMPMPYNAAVSSLFFQMAYTYVNSLEGVRAYRYVFNLEEKKVEALDERLDPRKLDLILLSLPFELDYVTATYILTNLNLLRRLKGNEKPIVVAGGIAPTANPLPLSDIVDAVVIGEAEEILKNMIYGAGELNAFKVIEEISCVSMLANSDIRRKCFVEDLNNAPHPIHQFYSYDEEPIYGYGVRVEVSRGCPYLCAFCMESHVMYPFRYREFAILDRIIEKSIDVLKIPRVIFYSLSLFSVPNMDILLQKLLKQGIEISIPSMRVEHVTKERLELIKALGQKTLTIAPETLLPTYSCKIGKCYNVDYLIEVLNYAYKTGYSHVKLYLITGFPGTTMDEELKSFEKFSSSVKSIKKRGFVEVTLNPLIPKPWTPFQFLPPLSVLRSRHIEEQYRRIAKESGIGISVLDVEWAFAQAIIALGDKNTSKLIIDWALSGLGLKGFRKALKMADERIRSYLKNGWQDPPWYRYVDIGVPKTYLDLRARYLKVL</sequence>
<dbReference type="PANTHER" id="PTHR42731:SF1">
    <property type="entry name" value="RADICAL SAM DOMAIN PROTEIN"/>
    <property type="match status" value="1"/>
</dbReference>
<dbReference type="PROSITE" id="PS51918">
    <property type="entry name" value="RADICAL_SAM"/>
    <property type="match status" value="1"/>
</dbReference>
<reference evidence="2" key="1">
    <citation type="journal article" date="2020" name="mSystems">
        <title>Genome- and Community-Level Interaction Insights into Carbon Utilization and Element Cycling Functions of Hydrothermarchaeota in Hydrothermal Sediment.</title>
        <authorList>
            <person name="Zhou Z."/>
            <person name="Liu Y."/>
            <person name="Xu W."/>
            <person name="Pan J."/>
            <person name="Luo Z.H."/>
            <person name="Li M."/>
        </authorList>
    </citation>
    <scope>NUCLEOTIDE SEQUENCE [LARGE SCALE GENOMIC DNA]</scope>
    <source>
        <strain evidence="2">SpSt-125</strain>
    </source>
</reference>
<dbReference type="AlphaFoldDB" id="A0A7J2U3G8"/>
<dbReference type="Pfam" id="PF19864">
    <property type="entry name" value="Radical_SAM_N2"/>
    <property type="match status" value="1"/>
</dbReference>
<dbReference type="EMBL" id="DSEU01000035">
    <property type="protein sequence ID" value="HEM66867.1"/>
    <property type="molecule type" value="Genomic_DNA"/>
</dbReference>
<dbReference type="GO" id="GO:0051536">
    <property type="term" value="F:iron-sulfur cluster binding"/>
    <property type="evidence" value="ECO:0007669"/>
    <property type="project" value="InterPro"/>
</dbReference>
<dbReference type="Gene3D" id="3.80.30.20">
    <property type="entry name" value="tm_1862 like domain"/>
    <property type="match status" value="1"/>
</dbReference>
<dbReference type="Pfam" id="PF04055">
    <property type="entry name" value="Radical_SAM"/>
    <property type="match status" value="1"/>
</dbReference>
<name>A0A7J2U3G8_9CREN</name>
<dbReference type="SUPFAM" id="SSF102114">
    <property type="entry name" value="Radical SAM enzymes"/>
    <property type="match status" value="1"/>
</dbReference>
<accession>A0A7J2U3G8</accession>
<dbReference type="SFLD" id="SFLDS00029">
    <property type="entry name" value="Radical_SAM"/>
    <property type="match status" value="1"/>
</dbReference>
<gene>
    <name evidence="2" type="ORF">ENO26_04765</name>
</gene>
<organism evidence="2">
    <name type="scientific">Ignisphaera aggregans</name>
    <dbReference type="NCBI Taxonomy" id="334771"/>
    <lineage>
        <taxon>Archaea</taxon>
        <taxon>Thermoproteota</taxon>
        <taxon>Thermoprotei</taxon>
        <taxon>Desulfurococcales</taxon>
        <taxon>Desulfurococcaceae</taxon>
        <taxon>Ignisphaera</taxon>
    </lineage>
</organism>
<dbReference type="InterPro" id="IPR058240">
    <property type="entry name" value="rSAM_sf"/>
</dbReference>
<dbReference type="GO" id="GO:0003824">
    <property type="term" value="F:catalytic activity"/>
    <property type="evidence" value="ECO:0007669"/>
    <property type="project" value="InterPro"/>
</dbReference>
<dbReference type="InterPro" id="IPR006638">
    <property type="entry name" value="Elp3/MiaA/NifB-like_rSAM"/>
</dbReference>
<dbReference type="InterPro" id="IPR045784">
    <property type="entry name" value="Radical_SAM_N2"/>
</dbReference>
<dbReference type="InterPro" id="IPR007197">
    <property type="entry name" value="rSAM"/>
</dbReference>
<dbReference type="Gene3D" id="3.40.50.280">
    <property type="entry name" value="Cobalamin-binding domain"/>
    <property type="match status" value="1"/>
</dbReference>
<dbReference type="SMART" id="SM00729">
    <property type="entry name" value="Elp3"/>
    <property type="match status" value="1"/>
</dbReference>
<protein>
    <submittedName>
        <fullName evidence="2">B12-binding domain-containing radical SAM protein</fullName>
    </submittedName>
</protein>
<proteinExistence type="predicted"/>
<dbReference type="SFLD" id="SFLDG01082">
    <property type="entry name" value="B12-binding_domain_containing"/>
    <property type="match status" value="1"/>
</dbReference>
<dbReference type="PANTHER" id="PTHR42731">
    <property type="entry name" value="SLL1084 PROTEIN"/>
    <property type="match status" value="1"/>
</dbReference>
<evidence type="ECO:0000259" key="1">
    <source>
        <dbReference type="PROSITE" id="PS51918"/>
    </source>
</evidence>
<dbReference type="InterPro" id="IPR023404">
    <property type="entry name" value="rSAM_horseshoe"/>
</dbReference>
<comment type="caution">
    <text evidence="2">The sequence shown here is derived from an EMBL/GenBank/DDBJ whole genome shotgun (WGS) entry which is preliminary data.</text>
</comment>
<dbReference type="CDD" id="cd01335">
    <property type="entry name" value="Radical_SAM"/>
    <property type="match status" value="1"/>
</dbReference>